<evidence type="ECO:0000313" key="1">
    <source>
        <dbReference type="EMBL" id="VEL28947.1"/>
    </source>
</evidence>
<accession>A0A448X5W6</accession>
<reference evidence="1" key="1">
    <citation type="submission" date="2018-11" db="EMBL/GenBank/DDBJ databases">
        <authorList>
            <consortium name="Pathogen Informatics"/>
        </authorList>
    </citation>
    <scope>NUCLEOTIDE SEQUENCE</scope>
</reference>
<proteinExistence type="predicted"/>
<keyword evidence="2" id="KW-1185">Reference proteome</keyword>
<dbReference type="EMBL" id="CAAALY010098949">
    <property type="protein sequence ID" value="VEL28947.1"/>
    <property type="molecule type" value="Genomic_DNA"/>
</dbReference>
<dbReference type="Proteomes" id="UP000784294">
    <property type="component" value="Unassembled WGS sequence"/>
</dbReference>
<comment type="caution">
    <text evidence="1">The sequence shown here is derived from an EMBL/GenBank/DDBJ whole genome shotgun (WGS) entry which is preliminary data.</text>
</comment>
<dbReference type="AlphaFoldDB" id="A0A448X5W6"/>
<organism evidence="1 2">
    <name type="scientific">Protopolystoma xenopodis</name>
    <dbReference type="NCBI Taxonomy" id="117903"/>
    <lineage>
        <taxon>Eukaryota</taxon>
        <taxon>Metazoa</taxon>
        <taxon>Spiralia</taxon>
        <taxon>Lophotrochozoa</taxon>
        <taxon>Platyhelminthes</taxon>
        <taxon>Monogenea</taxon>
        <taxon>Polyopisthocotylea</taxon>
        <taxon>Polystomatidea</taxon>
        <taxon>Polystomatidae</taxon>
        <taxon>Protopolystoma</taxon>
    </lineage>
</organism>
<protein>
    <submittedName>
        <fullName evidence="1">Uncharacterized protein</fullName>
    </submittedName>
</protein>
<evidence type="ECO:0000313" key="2">
    <source>
        <dbReference type="Proteomes" id="UP000784294"/>
    </source>
</evidence>
<name>A0A448X5W6_9PLAT</name>
<gene>
    <name evidence="1" type="ORF">PXEA_LOCUS22387</name>
</gene>
<sequence>MHASSETGLPYSTKRMNWPDGKSIGWLDMAFLLTSQRQAVIEISGTEAVLRSIRRGPRSCARTSWTR</sequence>